<name>F4XNG2_9CYAN</name>
<feature type="region of interest" description="Disordered" evidence="1">
    <location>
        <begin position="110"/>
        <end position="133"/>
    </location>
</feature>
<dbReference type="AlphaFoldDB" id="F4XNG2"/>
<evidence type="ECO:0000313" key="2">
    <source>
        <dbReference type="EMBL" id="EGJ34221.1"/>
    </source>
</evidence>
<proteinExistence type="predicted"/>
<dbReference type="EMBL" id="GL890840">
    <property type="protein sequence ID" value="EGJ34221.1"/>
    <property type="molecule type" value="Genomic_DNA"/>
</dbReference>
<sequence>MELNQHCFSLILSTDLRVSSDIRESSVMKDIKKTVMVSAALTSVLALGLGVASENALAGKEGMEKCAGIVKAGRNDCGTSKHDCSAQATVDSDPEEWIYVPEGTCDKIVGGTIVPPKTSSQETEKPTESAQAN</sequence>
<dbReference type="Proteomes" id="UP000003959">
    <property type="component" value="Unassembled WGS sequence"/>
</dbReference>
<protein>
    <submittedName>
        <fullName evidence="2">Putative integral membrane protein</fullName>
    </submittedName>
</protein>
<dbReference type="eggNOG" id="COG5572">
    <property type="taxonomic scope" value="Bacteria"/>
</dbReference>
<evidence type="ECO:0000313" key="3">
    <source>
        <dbReference type="Proteomes" id="UP000003959"/>
    </source>
</evidence>
<organism evidence="2 3">
    <name type="scientific">Moorena producens 3L</name>
    <dbReference type="NCBI Taxonomy" id="489825"/>
    <lineage>
        <taxon>Bacteria</taxon>
        <taxon>Bacillati</taxon>
        <taxon>Cyanobacteriota</taxon>
        <taxon>Cyanophyceae</taxon>
        <taxon>Coleofasciculales</taxon>
        <taxon>Coleofasciculaceae</taxon>
        <taxon>Moorena</taxon>
    </lineage>
</organism>
<gene>
    <name evidence="2" type="ORF">LYNGBM3L_24180</name>
</gene>
<accession>F4XNG2</accession>
<dbReference type="Pfam" id="PF10048">
    <property type="entry name" value="DUF2282"/>
    <property type="match status" value="1"/>
</dbReference>
<reference evidence="3" key="1">
    <citation type="journal article" date="2011" name="Proc. Natl. Acad. Sci. U.S.A.">
        <title>Genomic insights into the physiology and ecology of the marine filamentous cyanobacterium Lyngbya majuscula.</title>
        <authorList>
            <person name="Jones A.C."/>
            <person name="Monroe E.A."/>
            <person name="Podell S."/>
            <person name="Hess W.R."/>
            <person name="Klages S."/>
            <person name="Esquenazi E."/>
            <person name="Niessen S."/>
            <person name="Hoover H."/>
            <person name="Rothmann M."/>
            <person name="Lasken R.S."/>
            <person name="Yates J.R.III."/>
            <person name="Reinhardt R."/>
            <person name="Kube M."/>
            <person name="Burkart M.D."/>
            <person name="Allen E.E."/>
            <person name="Dorrestein P.C."/>
            <person name="Gerwick W.H."/>
            <person name="Gerwick L."/>
        </authorList>
    </citation>
    <scope>NUCLEOTIDE SEQUENCE [LARGE SCALE GENOMIC DNA]</scope>
    <source>
        <strain evidence="3">3L</strain>
    </source>
</reference>
<dbReference type="RefSeq" id="WP_008181410.1">
    <property type="nucleotide sequence ID" value="NZ_GL890840.1"/>
</dbReference>
<evidence type="ECO:0000256" key="1">
    <source>
        <dbReference type="SAM" id="MobiDB-lite"/>
    </source>
</evidence>
<keyword evidence="3" id="KW-1185">Reference proteome</keyword>
<dbReference type="InterPro" id="IPR018740">
    <property type="entry name" value="DUF2282_membr"/>
</dbReference>
<dbReference type="HOGENOM" id="CLU_1904359_0_0_3"/>